<dbReference type="Gene3D" id="3.10.290.10">
    <property type="entry name" value="RNA-binding S4 domain"/>
    <property type="match status" value="1"/>
</dbReference>
<dbReference type="KEGG" id="crg:105341101"/>
<dbReference type="NCBIfam" id="NF003139">
    <property type="entry name" value="PRK04051.1"/>
    <property type="match status" value="1"/>
</dbReference>
<keyword evidence="2 9" id="KW-0699">rRNA-binding</keyword>
<sequence length="564" mass="64349">MSGEGADPRIPRRRYGGSSEFSVANYDMELALRLKNIGFLNQGVSGTGLPAPSADSMASVLKALSTAQGSYDPVRKVYRWQVSNTHHERRPLVRSSETNTTENIVWFPDRERVNHSKTSYKEINLPKLYGRSGSTPNAVLEDAGIVRKRKTSGSRVPGLPPHNIHEAADPRPPASVVARAKFVLCSDGHQRVSVESLCEPEQAVGDSVKNTAPETPKPPKLSLLEDVKKRVNYDCRVHPAMYMRKHRPTPNPFAICFSFRENDNYNHTEVKDILESQIGLKVRSVQYDPLSIRSSDADVGTRWIVTYATPAECEFAVSKGLEVNGDKIAIKLLDDVINCECEAYILHKEEERQKRIAEGNQIICEKRKRRKKQKIKMPGRVPIKRSKTYTTPRRPFEKERLDQELKLIGEFGLRNKREVWRVKYTLGKVRKAARELLTLDEKDQRRLFEGNALLRRLVRIGVLDEGKMKLDYVLGLKLEDFLERRLQTQVFKLGLAKSIHHARVLIRQRHIRVRKQVVNIPSFVVRLDSQKHIDFSLRSPYGGGRPGRVKRKNAKKGTTEEEED</sequence>
<evidence type="ECO:0000259" key="11">
    <source>
        <dbReference type="SMART" id="SM00363"/>
    </source>
</evidence>
<comment type="function">
    <text evidence="8">Component of the small ribosomal subunit. The ribosome is a large ribonucleoprotein complex responsible for the synthesis of proteins in the cell. Part of the small subunit (SSU) processome, first precursor of the small eukaryotic ribosomal subunit. During the assembly of the SSU processome in the nucleolus, many ribosome biogenesis factors, an RNA chaperone and ribosomal proteins associate with the nascent pre-rRNA and work in concert to generate RNA folding, modifications, rearrangements and cleavage as well as targeted degradation of pre-ribosomal RNA by the RNA exosome.</text>
</comment>
<dbReference type="GO" id="GO:0019843">
    <property type="term" value="F:rRNA binding"/>
    <property type="evidence" value="ECO:0007669"/>
    <property type="project" value="UniProtKB-KW"/>
</dbReference>
<dbReference type="PANTHER" id="PTHR11831">
    <property type="entry name" value="30S 40S RIBOSOMAL PROTEIN"/>
    <property type="match status" value="1"/>
</dbReference>
<feature type="domain" description="Small ribosomal subunit protein uS4 N-terminal" evidence="12">
    <location>
        <begin position="367"/>
        <end position="483"/>
    </location>
</feature>
<keyword evidence="5 10" id="KW-0687">Ribonucleoprotein</keyword>
<dbReference type="InterPro" id="IPR001912">
    <property type="entry name" value="Ribosomal_uS4_N"/>
</dbReference>
<protein>
    <recommendedName>
        <fullName evidence="6">Small ribosomal subunit protein uS4</fullName>
    </recommendedName>
    <alternativeName>
        <fullName evidence="7">40S ribosomal protein S9</fullName>
    </alternativeName>
</protein>
<dbReference type="RefSeq" id="XP_019928057.2">
    <property type="nucleotide sequence ID" value="XM_020072498.3"/>
</dbReference>
<dbReference type="AlphaFoldDB" id="K1R6S5"/>
<dbReference type="GO" id="GO:0006412">
    <property type="term" value="P:translation"/>
    <property type="evidence" value="ECO:0007669"/>
    <property type="project" value="InterPro"/>
</dbReference>
<evidence type="ECO:0000256" key="5">
    <source>
        <dbReference type="ARBA" id="ARBA00023274"/>
    </source>
</evidence>
<dbReference type="SMART" id="SM01390">
    <property type="entry name" value="Ribosomal_S4"/>
    <property type="match status" value="1"/>
</dbReference>
<keyword evidence="3 9" id="KW-0694">RNA-binding</keyword>
<dbReference type="HOGENOM" id="CLU_483360_0_0_1"/>
<dbReference type="PROSITE" id="PS50889">
    <property type="entry name" value="S4"/>
    <property type="match status" value="1"/>
</dbReference>
<dbReference type="InterPro" id="IPR002942">
    <property type="entry name" value="S4_RNA-bd"/>
</dbReference>
<dbReference type="SMART" id="SM00363">
    <property type="entry name" value="S4"/>
    <property type="match status" value="1"/>
</dbReference>
<dbReference type="CDD" id="cd00165">
    <property type="entry name" value="S4"/>
    <property type="match status" value="1"/>
</dbReference>
<evidence type="ECO:0000256" key="9">
    <source>
        <dbReference type="PROSITE-ProRule" id="PRU00182"/>
    </source>
</evidence>
<evidence type="ECO:0000256" key="6">
    <source>
        <dbReference type="ARBA" id="ARBA00035254"/>
    </source>
</evidence>
<evidence type="ECO:0000256" key="2">
    <source>
        <dbReference type="ARBA" id="ARBA00022730"/>
    </source>
</evidence>
<comment type="similarity">
    <text evidence="1 10">Belongs to the universal ribosomal protein uS4 family.</text>
</comment>
<keyword evidence="4 10" id="KW-0689">Ribosomal protein</keyword>
<dbReference type="NCBIfam" id="TIGR01018">
    <property type="entry name" value="uS4_arch"/>
    <property type="match status" value="1"/>
</dbReference>
<evidence type="ECO:0000313" key="13">
    <source>
        <dbReference type="EMBL" id="EKC29671.1"/>
    </source>
</evidence>
<dbReference type="InParanoid" id="K1R6S5"/>
<dbReference type="InterPro" id="IPR005710">
    <property type="entry name" value="Ribosomal_uS4_euk/arc"/>
</dbReference>
<gene>
    <name evidence="13" type="ORF">CGI_10026056</name>
</gene>
<proteinExistence type="inferred from homology"/>
<evidence type="ECO:0000256" key="7">
    <source>
        <dbReference type="ARBA" id="ARBA00035410"/>
    </source>
</evidence>
<dbReference type="Pfam" id="PF00163">
    <property type="entry name" value="Ribosomal_S4"/>
    <property type="match status" value="1"/>
</dbReference>
<accession>K1R6S5</accession>
<dbReference type="EMBL" id="JH817657">
    <property type="protein sequence ID" value="EKC29671.1"/>
    <property type="molecule type" value="Genomic_DNA"/>
</dbReference>
<evidence type="ECO:0000256" key="10">
    <source>
        <dbReference type="RuleBase" id="RU003699"/>
    </source>
</evidence>
<dbReference type="InterPro" id="IPR036986">
    <property type="entry name" value="S4_RNA-bd_sf"/>
</dbReference>
<dbReference type="FunFam" id="3.10.290.10:FF:000021">
    <property type="entry name" value="40S ribosomal protein S9"/>
    <property type="match status" value="1"/>
</dbReference>
<dbReference type="PANTHER" id="PTHR11831:SF5">
    <property type="entry name" value="40S RIBOSOMAL PROTEIN S9"/>
    <property type="match status" value="1"/>
</dbReference>
<dbReference type="GO" id="GO:0022627">
    <property type="term" value="C:cytosolic small ribosomal subunit"/>
    <property type="evidence" value="ECO:0007669"/>
    <property type="project" value="TreeGrafter"/>
</dbReference>
<dbReference type="GO" id="GO:0003735">
    <property type="term" value="F:structural constituent of ribosome"/>
    <property type="evidence" value="ECO:0007669"/>
    <property type="project" value="InterPro"/>
</dbReference>
<dbReference type="OrthoDB" id="1697570at2759"/>
<dbReference type="InterPro" id="IPR022801">
    <property type="entry name" value="Ribosomal_uS4"/>
</dbReference>
<organism evidence="13">
    <name type="scientific">Magallana gigas</name>
    <name type="common">Pacific oyster</name>
    <name type="synonym">Crassostrea gigas</name>
    <dbReference type="NCBI Taxonomy" id="29159"/>
    <lineage>
        <taxon>Eukaryota</taxon>
        <taxon>Metazoa</taxon>
        <taxon>Spiralia</taxon>
        <taxon>Lophotrochozoa</taxon>
        <taxon>Mollusca</taxon>
        <taxon>Bivalvia</taxon>
        <taxon>Autobranchia</taxon>
        <taxon>Pteriomorphia</taxon>
        <taxon>Ostreida</taxon>
        <taxon>Ostreoidea</taxon>
        <taxon>Ostreidae</taxon>
        <taxon>Magallana</taxon>
    </lineage>
</organism>
<dbReference type="InterPro" id="IPR018079">
    <property type="entry name" value="Ribosomal_uS4_CS"/>
</dbReference>
<name>K1R6S5_MAGGI</name>
<dbReference type="Pfam" id="PF01479">
    <property type="entry name" value="S4"/>
    <property type="match status" value="1"/>
</dbReference>
<feature type="domain" description="RNA-binding S4" evidence="11">
    <location>
        <begin position="484"/>
        <end position="555"/>
    </location>
</feature>
<evidence type="ECO:0000259" key="12">
    <source>
        <dbReference type="SMART" id="SM01390"/>
    </source>
</evidence>
<dbReference type="GO" id="GO:0042274">
    <property type="term" value="P:ribosomal small subunit biogenesis"/>
    <property type="evidence" value="ECO:0007669"/>
    <property type="project" value="TreeGrafter"/>
</dbReference>
<evidence type="ECO:0000256" key="1">
    <source>
        <dbReference type="ARBA" id="ARBA00007465"/>
    </source>
</evidence>
<evidence type="ECO:0000256" key="8">
    <source>
        <dbReference type="ARBA" id="ARBA00045441"/>
    </source>
</evidence>
<reference evidence="13" key="1">
    <citation type="journal article" date="2012" name="Nature">
        <title>The oyster genome reveals stress adaptation and complexity of shell formation.</title>
        <authorList>
            <person name="Zhang G."/>
            <person name="Fang X."/>
            <person name="Guo X."/>
            <person name="Li L."/>
            <person name="Luo R."/>
            <person name="Xu F."/>
            <person name="Yang P."/>
            <person name="Zhang L."/>
            <person name="Wang X."/>
            <person name="Qi H."/>
            <person name="Xiong Z."/>
            <person name="Que H."/>
            <person name="Xie Y."/>
            <person name="Holland P.W."/>
            <person name="Paps J."/>
            <person name="Zhu Y."/>
            <person name="Wu F."/>
            <person name="Chen Y."/>
            <person name="Wang J."/>
            <person name="Peng C."/>
            <person name="Meng J."/>
            <person name="Yang L."/>
            <person name="Liu J."/>
            <person name="Wen B."/>
            <person name="Zhang N."/>
            <person name="Huang Z."/>
            <person name="Zhu Q."/>
            <person name="Feng Y."/>
            <person name="Mount A."/>
            <person name="Hedgecock D."/>
            <person name="Xu Z."/>
            <person name="Liu Y."/>
            <person name="Domazet-Loso T."/>
            <person name="Du Y."/>
            <person name="Sun X."/>
            <person name="Zhang S."/>
            <person name="Liu B."/>
            <person name="Cheng P."/>
            <person name="Jiang X."/>
            <person name="Li J."/>
            <person name="Fan D."/>
            <person name="Wang W."/>
            <person name="Fu W."/>
            <person name="Wang T."/>
            <person name="Wang B."/>
            <person name="Zhang J."/>
            <person name="Peng Z."/>
            <person name="Li Y."/>
            <person name="Li N."/>
            <person name="Wang J."/>
            <person name="Chen M."/>
            <person name="He Y."/>
            <person name="Tan F."/>
            <person name="Song X."/>
            <person name="Zheng Q."/>
            <person name="Huang R."/>
            <person name="Yang H."/>
            <person name="Du X."/>
            <person name="Chen L."/>
            <person name="Yang M."/>
            <person name="Gaffney P.M."/>
            <person name="Wang S."/>
            <person name="Luo L."/>
            <person name="She Z."/>
            <person name="Ming Y."/>
            <person name="Huang W."/>
            <person name="Zhang S."/>
            <person name="Huang B."/>
            <person name="Zhang Y."/>
            <person name="Qu T."/>
            <person name="Ni P."/>
            <person name="Miao G."/>
            <person name="Wang J."/>
            <person name="Wang Q."/>
            <person name="Steinberg C.E."/>
            <person name="Wang H."/>
            <person name="Li N."/>
            <person name="Qian L."/>
            <person name="Zhang G."/>
            <person name="Li Y."/>
            <person name="Yang H."/>
            <person name="Liu X."/>
            <person name="Wang J."/>
            <person name="Yin Y."/>
            <person name="Wang J."/>
        </authorList>
    </citation>
    <scope>NUCLEOTIDE SEQUENCE [LARGE SCALE GENOMIC DNA]</scope>
    <source>
        <strain evidence="13">05x7-T-G4-1.051#20</strain>
    </source>
</reference>
<dbReference type="SUPFAM" id="SSF55174">
    <property type="entry name" value="Alpha-L RNA-binding motif"/>
    <property type="match status" value="1"/>
</dbReference>
<dbReference type="PROSITE" id="PS00632">
    <property type="entry name" value="RIBOSOMAL_S4"/>
    <property type="match status" value="1"/>
</dbReference>
<evidence type="ECO:0000256" key="3">
    <source>
        <dbReference type="ARBA" id="ARBA00022884"/>
    </source>
</evidence>
<evidence type="ECO:0000256" key="4">
    <source>
        <dbReference type="ARBA" id="ARBA00022980"/>
    </source>
</evidence>